<keyword evidence="12" id="KW-1185">Reference proteome</keyword>
<evidence type="ECO:0000256" key="6">
    <source>
        <dbReference type="ARBA" id="ARBA00023136"/>
    </source>
</evidence>
<protein>
    <submittedName>
        <fullName evidence="11">Glycine betaine/proline transport system substrate-binding protein</fullName>
    </submittedName>
</protein>
<evidence type="ECO:0000256" key="7">
    <source>
        <dbReference type="ARBA" id="ARBA00035642"/>
    </source>
</evidence>
<feature type="transmembrane region" description="Helical" evidence="9">
    <location>
        <begin position="51"/>
        <end position="73"/>
    </location>
</feature>
<gene>
    <name evidence="11" type="ORF">SAMN05444972_103153</name>
</gene>
<comment type="similarity">
    <text evidence="8">In the N-terminal section; belongs to the binding-protein-dependent transport system permease family.</text>
</comment>
<comment type="similarity">
    <text evidence="7">In the C-terminal section; belongs to the OsmX family.</text>
</comment>
<dbReference type="GO" id="GO:0043190">
    <property type="term" value="C:ATP-binding cassette (ABC) transporter complex"/>
    <property type="evidence" value="ECO:0007669"/>
    <property type="project" value="InterPro"/>
</dbReference>
<dbReference type="PANTHER" id="PTHR47737">
    <property type="entry name" value="GLYCINE BETAINE/PROLINE BETAINE TRANSPORT SYSTEM PERMEASE PROTEIN PROW"/>
    <property type="match status" value="1"/>
</dbReference>
<evidence type="ECO:0000256" key="8">
    <source>
        <dbReference type="ARBA" id="ARBA00035652"/>
    </source>
</evidence>
<keyword evidence="2 9" id="KW-0813">Transport</keyword>
<dbReference type="GO" id="GO:0015871">
    <property type="term" value="P:choline transport"/>
    <property type="evidence" value="ECO:0007669"/>
    <property type="project" value="TreeGrafter"/>
</dbReference>
<dbReference type="GO" id="GO:0005275">
    <property type="term" value="F:amine transmembrane transporter activity"/>
    <property type="evidence" value="ECO:0007669"/>
    <property type="project" value="TreeGrafter"/>
</dbReference>
<evidence type="ECO:0000259" key="10">
    <source>
        <dbReference type="PROSITE" id="PS50928"/>
    </source>
</evidence>
<comment type="similarity">
    <text evidence="9">Belongs to the binding-protein-dependent transport system permease family.</text>
</comment>
<feature type="transmembrane region" description="Helical" evidence="9">
    <location>
        <begin position="80"/>
        <end position="97"/>
    </location>
</feature>
<dbReference type="AlphaFoldDB" id="A0A1I6QHB6"/>
<feature type="transmembrane region" description="Helical" evidence="9">
    <location>
        <begin position="103"/>
        <end position="126"/>
    </location>
</feature>
<dbReference type="CDD" id="cd06261">
    <property type="entry name" value="TM_PBP2"/>
    <property type="match status" value="1"/>
</dbReference>
<feature type="transmembrane region" description="Helical" evidence="9">
    <location>
        <begin position="147"/>
        <end position="174"/>
    </location>
</feature>
<feature type="transmembrane region" description="Helical" evidence="9">
    <location>
        <begin position="227"/>
        <end position="253"/>
    </location>
</feature>
<keyword evidence="3" id="KW-1003">Cell membrane</keyword>
<evidence type="ECO:0000256" key="5">
    <source>
        <dbReference type="ARBA" id="ARBA00022989"/>
    </source>
</evidence>
<reference evidence="12" key="1">
    <citation type="submission" date="2016-10" db="EMBL/GenBank/DDBJ databases">
        <authorList>
            <person name="Varghese N."/>
            <person name="Submissions S."/>
        </authorList>
    </citation>
    <scope>NUCLEOTIDE SEQUENCE [LARGE SCALE GENOMIC DNA]</scope>
    <source>
        <strain evidence="12">DSM 45789</strain>
    </source>
</reference>
<dbReference type="InterPro" id="IPR000515">
    <property type="entry name" value="MetI-like"/>
</dbReference>
<feature type="transmembrane region" description="Helical" evidence="9">
    <location>
        <begin position="260"/>
        <end position="280"/>
    </location>
</feature>
<dbReference type="SUPFAM" id="SSF53850">
    <property type="entry name" value="Periplasmic binding protein-like II"/>
    <property type="match status" value="1"/>
</dbReference>
<dbReference type="Pfam" id="PF00528">
    <property type="entry name" value="BPD_transp_1"/>
    <property type="match status" value="1"/>
</dbReference>
<keyword evidence="6 9" id="KW-0472">Membrane</keyword>
<dbReference type="GO" id="GO:0015226">
    <property type="term" value="F:carnitine transmembrane transporter activity"/>
    <property type="evidence" value="ECO:0007669"/>
    <property type="project" value="TreeGrafter"/>
</dbReference>
<dbReference type="Pfam" id="PF04069">
    <property type="entry name" value="OpuAC"/>
    <property type="match status" value="1"/>
</dbReference>
<dbReference type="FunFam" id="1.10.3720.10:FF:000001">
    <property type="entry name" value="Glycine betaine ABC transporter, permease"/>
    <property type="match status" value="1"/>
</dbReference>
<organism evidence="11 12">
    <name type="scientific">Marininema halotolerans</name>
    <dbReference type="NCBI Taxonomy" id="1155944"/>
    <lineage>
        <taxon>Bacteria</taxon>
        <taxon>Bacillati</taxon>
        <taxon>Bacillota</taxon>
        <taxon>Bacilli</taxon>
        <taxon>Bacillales</taxon>
        <taxon>Thermoactinomycetaceae</taxon>
        <taxon>Marininema</taxon>
    </lineage>
</organism>
<evidence type="ECO:0000313" key="11">
    <source>
        <dbReference type="EMBL" id="SFS51846.1"/>
    </source>
</evidence>
<name>A0A1I6QHB6_9BACL</name>
<keyword evidence="5 9" id="KW-1133">Transmembrane helix</keyword>
<dbReference type="EMBL" id="FPAA01000003">
    <property type="protein sequence ID" value="SFS51846.1"/>
    <property type="molecule type" value="Genomic_DNA"/>
</dbReference>
<dbReference type="GO" id="GO:0031460">
    <property type="term" value="P:glycine betaine transport"/>
    <property type="evidence" value="ECO:0007669"/>
    <property type="project" value="TreeGrafter"/>
</dbReference>
<dbReference type="PROSITE" id="PS50928">
    <property type="entry name" value="ABC_TM1"/>
    <property type="match status" value="1"/>
</dbReference>
<comment type="subcellular location">
    <subcellularLocation>
        <location evidence="9">Cell membrane</location>
        <topology evidence="9">Multi-pass membrane protein</topology>
    </subcellularLocation>
    <subcellularLocation>
        <location evidence="1">Membrane</location>
        <topology evidence="1">Multi-pass membrane protein</topology>
    </subcellularLocation>
</comment>
<dbReference type="Gene3D" id="3.40.190.10">
    <property type="entry name" value="Periplasmic binding protein-like II"/>
    <property type="match status" value="1"/>
</dbReference>
<accession>A0A1I6QHB6</accession>
<evidence type="ECO:0000256" key="1">
    <source>
        <dbReference type="ARBA" id="ARBA00004141"/>
    </source>
</evidence>
<evidence type="ECO:0000256" key="2">
    <source>
        <dbReference type="ARBA" id="ARBA00022448"/>
    </source>
</evidence>
<dbReference type="PANTHER" id="PTHR47737:SF1">
    <property type="entry name" value="GLYCINE BETAINE_PROLINE BETAINE TRANSPORT SYSTEM PERMEASE PROTEIN PROW"/>
    <property type="match status" value="1"/>
</dbReference>
<evidence type="ECO:0000256" key="3">
    <source>
        <dbReference type="ARBA" id="ARBA00022475"/>
    </source>
</evidence>
<dbReference type="InterPro" id="IPR035906">
    <property type="entry name" value="MetI-like_sf"/>
</dbReference>
<dbReference type="Gene3D" id="1.10.3720.10">
    <property type="entry name" value="MetI-like"/>
    <property type="match status" value="1"/>
</dbReference>
<dbReference type="CDD" id="cd13639">
    <property type="entry name" value="PBP2_OpuAC_like"/>
    <property type="match status" value="1"/>
</dbReference>
<proteinExistence type="inferred from homology"/>
<keyword evidence="4 9" id="KW-0812">Transmembrane</keyword>
<dbReference type="SUPFAM" id="SSF161098">
    <property type="entry name" value="MetI-like"/>
    <property type="match status" value="1"/>
</dbReference>
<evidence type="ECO:0000256" key="4">
    <source>
        <dbReference type="ARBA" id="ARBA00022692"/>
    </source>
</evidence>
<evidence type="ECO:0000313" key="12">
    <source>
        <dbReference type="Proteomes" id="UP000198660"/>
    </source>
</evidence>
<dbReference type="Gene3D" id="3.40.190.100">
    <property type="entry name" value="Glycine betaine-binding periplasmic protein, domain 2"/>
    <property type="match status" value="1"/>
</dbReference>
<feature type="domain" description="ABC transmembrane type-1" evidence="10">
    <location>
        <begin position="100"/>
        <end position="279"/>
    </location>
</feature>
<evidence type="ECO:0000256" key="9">
    <source>
        <dbReference type="RuleBase" id="RU363032"/>
    </source>
</evidence>
<dbReference type="InterPro" id="IPR007210">
    <property type="entry name" value="ABC_Gly_betaine_transp_sub-bd"/>
</dbReference>
<sequence>MPPSLEMGSLAMNLPKIPLDKWINAVVHWLQDNFKPLFAFIMGIVEPTVNFFQTVLTAPPTWVAILALSLIVWLITRLRLGVYTLIGLLLIDSLGYWNQSVETIALVLTATVISIILGLPLGILASRSARAQNIIMPILDLMQTMPAFVYLIPAVFFFSLGAVPGIFASVIFAMPPTIRLTNLGIRQVDSQLIEAADAFGSTPRQKLIKIQLPLAKSTIMAGINQTIMLSLSMVVIASMIGAGGLGSVVLRAITQLKVGIGFEGGLCIVIIAILLDRITQNLASETKKEKTSTASWFGKHWRGAVATILALSLISFPAVSQSASSKPTVTLTYVNWDSEVASSNVLKAALEKAGFHVKLLEVDLGPMFAGVASGSADGTTAAWLPVQHEAYVKKYKDQIKDLGPNLEGTALGLVVPSYVKANSVADLRRDAKEYDNEIIGIEAGSDMMVQTDKLIKDYKLPMKLVESSSAAMAASLEKAYKEKKPVVVVGWKPHWMFAKMKLKFLDDPKHEFGQEEKIHTIVNKDLKSKNPKAYKIMDQFYWSPKDMEKVMLDISNGASPSKAAKDWIEAHPDKVDKWLK</sequence>
<dbReference type="Proteomes" id="UP000198660">
    <property type="component" value="Unassembled WGS sequence"/>
</dbReference>